<organism evidence="1 2">
    <name type="scientific">Strongylocentrotus purpuratus</name>
    <name type="common">Purple sea urchin</name>
    <dbReference type="NCBI Taxonomy" id="7668"/>
    <lineage>
        <taxon>Eukaryota</taxon>
        <taxon>Metazoa</taxon>
        <taxon>Echinodermata</taxon>
        <taxon>Eleutherozoa</taxon>
        <taxon>Echinozoa</taxon>
        <taxon>Echinoidea</taxon>
        <taxon>Euechinoidea</taxon>
        <taxon>Echinacea</taxon>
        <taxon>Camarodonta</taxon>
        <taxon>Echinidea</taxon>
        <taxon>Strongylocentrotidae</taxon>
        <taxon>Strongylocentrotus</taxon>
    </lineage>
</organism>
<dbReference type="GeneID" id="591573"/>
<name>A0A7M7RGW2_STRPU</name>
<dbReference type="RefSeq" id="XP_796223.3">
    <property type="nucleotide sequence ID" value="XM_791130.5"/>
</dbReference>
<sequence length="293" mass="32751">MLSTVEAKKAKLESLKATREQALNGLDGVKMEGMDLPVKLQEQREALRTTELALQRCYLLLTEHKRAVSRLQEKCCMARAIQKTCQQTVDTLQQQKAEQDRGTNESREWLQKSLQALKHITGVRNIRVQDQTVTLDLSCNGSTSEVMAEIKMTFKCSADGNGESKLIAAQLGQELLDCNDVISEAISLNDPVLLVGEIKRRLNSHAPVLQEVESLRHQYAIDYVHEERKLHAMLGSSGQVVCTLTIDSGYPTSGKATLTKIEGNGHDKDLGHYKPPMENPTMSDWLMHLQTQL</sequence>
<dbReference type="EnsemblMetazoa" id="XM_791130">
    <property type="protein sequence ID" value="XP_796223"/>
    <property type="gene ID" value="LOC591573"/>
</dbReference>
<dbReference type="KEGG" id="spu:591573"/>
<reference evidence="2" key="1">
    <citation type="submission" date="2015-02" db="EMBL/GenBank/DDBJ databases">
        <title>Genome sequencing for Strongylocentrotus purpuratus.</title>
        <authorList>
            <person name="Murali S."/>
            <person name="Liu Y."/>
            <person name="Vee V."/>
            <person name="English A."/>
            <person name="Wang M."/>
            <person name="Skinner E."/>
            <person name="Han Y."/>
            <person name="Muzny D.M."/>
            <person name="Worley K.C."/>
            <person name="Gibbs R.A."/>
        </authorList>
    </citation>
    <scope>NUCLEOTIDE SEQUENCE</scope>
</reference>
<reference evidence="1" key="2">
    <citation type="submission" date="2021-01" db="UniProtKB">
        <authorList>
            <consortium name="EnsemblMetazoa"/>
        </authorList>
    </citation>
    <scope>IDENTIFICATION</scope>
</reference>
<keyword evidence="2" id="KW-1185">Reference proteome</keyword>
<dbReference type="Proteomes" id="UP000007110">
    <property type="component" value="Unassembled WGS sequence"/>
</dbReference>
<dbReference type="OMA" id="MIREHSI"/>
<dbReference type="InParanoid" id="A0A7M7RGW2"/>
<proteinExistence type="predicted"/>
<accession>A0A7M7RGW2</accession>
<dbReference type="AlphaFoldDB" id="A0A7M7RGW2"/>
<protein>
    <submittedName>
        <fullName evidence="1">Uncharacterized protein</fullName>
    </submittedName>
</protein>
<evidence type="ECO:0000313" key="1">
    <source>
        <dbReference type="EnsemblMetazoa" id="XP_796223"/>
    </source>
</evidence>
<evidence type="ECO:0000313" key="2">
    <source>
        <dbReference type="Proteomes" id="UP000007110"/>
    </source>
</evidence>
<dbReference type="OrthoDB" id="9893446at2759"/>